<dbReference type="GO" id="GO:0005737">
    <property type="term" value="C:cytoplasm"/>
    <property type="evidence" value="ECO:0007669"/>
    <property type="project" value="TreeGrafter"/>
</dbReference>
<organism evidence="2">
    <name type="scientific">Lentimicrobium saccharophilum</name>
    <dbReference type="NCBI Taxonomy" id="1678841"/>
    <lineage>
        <taxon>Bacteria</taxon>
        <taxon>Pseudomonadati</taxon>
        <taxon>Bacteroidota</taxon>
        <taxon>Bacteroidia</taxon>
        <taxon>Bacteroidales</taxon>
        <taxon>Lentimicrobiaceae</taxon>
        <taxon>Lentimicrobium</taxon>
    </lineage>
</organism>
<dbReference type="EMBL" id="DF968182">
    <property type="protein sequence ID" value="GAP43506.1"/>
    <property type="molecule type" value="Genomic_DNA"/>
</dbReference>
<evidence type="ECO:0000256" key="1">
    <source>
        <dbReference type="ARBA" id="ARBA00009625"/>
    </source>
</evidence>
<dbReference type="GO" id="GO:0003924">
    <property type="term" value="F:GTPase activity"/>
    <property type="evidence" value="ECO:0007669"/>
    <property type="project" value="InterPro"/>
</dbReference>
<keyword evidence="3" id="KW-1185">Reference proteome</keyword>
<dbReference type="STRING" id="1678841.TBC1_111659"/>
<dbReference type="Proteomes" id="UP000053091">
    <property type="component" value="Unassembled WGS sequence"/>
</dbReference>
<dbReference type="Gene3D" id="3.40.50.300">
    <property type="entry name" value="P-loop containing nucleotide triphosphate hydrolases"/>
    <property type="match status" value="1"/>
</dbReference>
<dbReference type="SUPFAM" id="SSF52540">
    <property type="entry name" value="P-loop containing nucleoside triphosphate hydrolases"/>
    <property type="match status" value="1"/>
</dbReference>
<name>A0A0S7BZ28_9BACT</name>
<reference evidence="2" key="1">
    <citation type="journal article" date="2015" name="Genome Announc.">
        <title>Draft Genome Sequence of Bacteroidales Strain TBC1, a Novel Isolate from a Methanogenic Wastewater Treatment System.</title>
        <authorList>
            <person name="Tourlousse D.M."/>
            <person name="Matsuura N."/>
            <person name="Sun L."/>
            <person name="Toyonaga M."/>
            <person name="Kuroda K."/>
            <person name="Ohashi A."/>
            <person name="Cruz R."/>
            <person name="Yamaguchi T."/>
            <person name="Sekiguchi Y."/>
        </authorList>
    </citation>
    <scope>NUCLEOTIDE SEQUENCE [LARGE SCALE GENOMIC DNA]</scope>
    <source>
        <strain evidence="2">TBC1</strain>
    </source>
</reference>
<dbReference type="InterPro" id="IPR027417">
    <property type="entry name" value="P-loop_NTPase"/>
</dbReference>
<proteinExistence type="inferred from homology"/>
<dbReference type="Pfam" id="PF03308">
    <property type="entry name" value="MeaB"/>
    <property type="match status" value="1"/>
</dbReference>
<dbReference type="RefSeq" id="WP_062042903.1">
    <property type="nucleotide sequence ID" value="NZ_DF968182.1"/>
</dbReference>
<protein>
    <submittedName>
        <fullName evidence="2">Methylmalonyl-CoA mutase metallochaperone MeaB</fullName>
    </submittedName>
</protein>
<evidence type="ECO:0000313" key="2">
    <source>
        <dbReference type="EMBL" id="GAP43506.1"/>
    </source>
</evidence>
<evidence type="ECO:0000313" key="3">
    <source>
        <dbReference type="Proteomes" id="UP000053091"/>
    </source>
</evidence>
<dbReference type="Gene3D" id="1.20.5.170">
    <property type="match status" value="1"/>
</dbReference>
<sequence>MKKKHEKESFDSALKVQEGIPQPPVLNETAVTRFKRTRKQLPSVEAFMEGILNFNRTLFSQAITLVESALPEHQALAQEIIARCLPHAGKSVRLGVTGVPGAGKSTFIEALGTYLTGNGHKLAVLAIDPSSSRSKGSILGDKTRMEGLSTHPNAFIRPSPSAGSLGGVARKTRETIIICEAAGFDTIIVETVGVGQSEIAVHSMVDFFLLLMISGAGDELQGIKRGIMEMADAIAVNKADGDNKSRAQIACTQIKNALHLFPLPESGWSPPAITCSSLMGDGIPGVWDTITEYIRFTQTNGYFRLKRQQQSKQIMIDSIDQRLHDHFYLNPEIKTALRQIEHKMLADQVTPYQAAAQLLELYFRAMGK</sequence>
<dbReference type="OrthoDB" id="9778292at2"/>
<gene>
    <name evidence="2" type="ORF">TBC1_111659</name>
</gene>
<dbReference type="GO" id="GO:0005525">
    <property type="term" value="F:GTP binding"/>
    <property type="evidence" value="ECO:0007669"/>
    <property type="project" value="InterPro"/>
</dbReference>
<dbReference type="PANTHER" id="PTHR23408">
    <property type="entry name" value="METHYLMALONYL-COA MUTASE"/>
    <property type="match status" value="1"/>
</dbReference>
<dbReference type="CDD" id="cd03114">
    <property type="entry name" value="MMAA-like"/>
    <property type="match status" value="1"/>
</dbReference>
<dbReference type="AlphaFoldDB" id="A0A0S7BZ28"/>
<accession>A0A0S7BZ28</accession>
<dbReference type="NCBIfam" id="NF006958">
    <property type="entry name" value="PRK09435.1"/>
    <property type="match status" value="1"/>
</dbReference>
<dbReference type="NCBIfam" id="TIGR00750">
    <property type="entry name" value="lao"/>
    <property type="match status" value="1"/>
</dbReference>
<dbReference type="PATRIC" id="fig|1678841.3.peg.1849"/>
<comment type="similarity">
    <text evidence="1">Belongs to the SIMIBI class G3E GTPase family. ArgK/MeaB subfamily.</text>
</comment>
<dbReference type="InterPro" id="IPR005129">
    <property type="entry name" value="GTPase_ArgK"/>
</dbReference>
<dbReference type="PANTHER" id="PTHR23408:SF3">
    <property type="entry name" value="METHYLMALONIC ACIDURIA TYPE A PROTEIN, MITOCHONDRIAL"/>
    <property type="match status" value="1"/>
</dbReference>
<dbReference type="Gene3D" id="1.10.287.130">
    <property type="match status" value="1"/>
</dbReference>